<reference evidence="1" key="1">
    <citation type="submission" date="2021-02" db="EMBL/GenBank/DDBJ databases">
        <authorList>
            <consortium name="DOE Joint Genome Institute"/>
            <person name="Ahrendt S."/>
            <person name="Looney B.P."/>
            <person name="Miyauchi S."/>
            <person name="Morin E."/>
            <person name="Drula E."/>
            <person name="Courty P.E."/>
            <person name="Chicoki N."/>
            <person name="Fauchery L."/>
            <person name="Kohler A."/>
            <person name="Kuo A."/>
            <person name="Labutti K."/>
            <person name="Pangilinan J."/>
            <person name="Lipzen A."/>
            <person name="Riley R."/>
            <person name="Andreopoulos W."/>
            <person name="He G."/>
            <person name="Johnson J."/>
            <person name="Barry K.W."/>
            <person name="Grigoriev I.V."/>
            <person name="Nagy L."/>
            <person name="Hibbett D."/>
            <person name="Henrissat B."/>
            <person name="Matheny P.B."/>
            <person name="Labbe J."/>
            <person name="Martin F."/>
        </authorList>
    </citation>
    <scope>NUCLEOTIDE SEQUENCE</scope>
    <source>
        <strain evidence="1">EC-137</strain>
    </source>
</reference>
<dbReference type="EMBL" id="MU273581">
    <property type="protein sequence ID" value="KAI0031404.1"/>
    <property type="molecule type" value="Genomic_DNA"/>
</dbReference>
<protein>
    <submittedName>
        <fullName evidence="1">Uncharacterized protein</fullName>
    </submittedName>
</protein>
<accession>A0ACB8QHX4</accession>
<name>A0ACB8QHX4_9AGAM</name>
<keyword evidence="2" id="KW-1185">Reference proteome</keyword>
<organism evidence="1 2">
    <name type="scientific">Vararia minispora EC-137</name>
    <dbReference type="NCBI Taxonomy" id="1314806"/>
    <lineage>
        <taxon>Eukaryota</taxon>
        <taxon>Fungi</taxon>
        <taxon>Dikarya</taxon>
        <taxon>Basidiomycota</taxon>
        <taxon>Agaricomycotina</taxon>
        <taxon>Agaricomycetes</taxon>
        <taxon>Russulales</taxon>
        <taxon>Lachnocladiaceae</taxon>
        <taxon>Vararia</taxon>
    </lineage>
</organism>
<evidence type="ECO:0000313" key="1">
    <source>
        <dbReference type="EMBL" id="KAI0031404.1"/>
    </source>
</evidence>
<reference evidence="1" key="2">
    <citation type="journal article" date="2022" name="New Phytol.">
        <title>Evolutionary transition to the ectomycorrhizal habit in the genomes of a hyperdiverse lineage of mushroom-forming fungi.</title>
        <authorList>
            <person name="Looney B."/>
            <person name="Miyauchi S."/>
            <person name="Morin E."/>
            <person name="Drula E."/>
            <person name="Courty P.E."/>
            <person name="Kohler A."/>
            <person name="Kuo A."/>
            <person name="LaButti K."/>
            <person name="Pangilinan J."/>
            <person name="Lipzen A."/>
            <person name="Riley R."/>
            <person name="Andreopoulos W."/>
            <person name="He G."/>
            <person name="Johnson J."/>
            <person name="Nolan M."/>
            <person name="Tritt A."/>
            <person name="Barry K.W."/>
            <person name="Grigoriev I.V."/>
            <person name="Nagy L.G."/>
            <person name="Hibbett D."/>
            <person name="Henrissat B."/>
            <person name="Matheny P.B."/>
            <person name="Labbe J."/>
            <person name="Martin F.M."/>
        </authorList>
    </citation>
    <scope>NUCLEOTIDE SEQUENCE</scope>
    <source>
        <strain evidence="1">EC-137</strain>
    </source>
</reference>
<gene>
    <name evidence="1" type="ORF">K488DRAFT_86838</name>
</gene>
<evidence type="ECO:0000313" key="2">
    <source>
        <dbReference type="Proteomes" id="UP000814128"/>
    </source>
</evidence>
<comment type="caution">
    <text evidence="1">The sequence shown here is derived from an EMBL/GenBank/DDBJ whole genome shotgun (WGS) entry which is preliminary data.</text>
</comment>
<proteinExistence type="predicted"/>
<dbReference type="Proteomes" id="UP000814128">
    <property type="component" value="Unassembled WGS sequence"/>
</dbReference>
<sequence>MHLCRAVGRYLARSPIWSHPRYEHNRPSSLLQRETSGFQTQVWKASAAERAPAPELYNAFRDFRNGLDSLPRRERLEFISQARNTLQPDIRDAIRLLALSAIDPHYLKSVYFHFSVKHPLVDRNEALSIILHALAELNDVLGMYRWLTRHASSIRLKHWDIYLRHIVIDRRHQSKLAPALNAMPGTGCLPTTETFLSILRTIFQLPFGAVPRAVDALKIIRTRQSSHDRDIRALVVAEAAKIRTPHEAARLLAAYPAGVTFREKDDPHVRHAVRISDAFHNSGRTHGVQIFQECHREGFRPSPDSLAIILQDNYTPSDIVFWQNTLNVRAEPFVWANLIRRTAARRDGNRAVLLTTFDHARTTGIDPSFTVAESLVSNLCAGELEEPLEEDIRRAYDICLDVYNWYSSDLGEGRGGNTWDPVLPPGQEAIAAQRVYNVLFHTMARAQNWELYYSWARRLVEHLCALRMTISSDTLAHYTSLLVQNAPTLIEARKSYLLSRTFQEPKLTVADCTVILRALLSREDDDSGLPPWREYLFVMKRMLSDGVALTASTYNELLSVITSAGERLRAKLGTAPENTTLLQHLSTHVHAAHTIQHTMALNAGVCVSTECQNQLMAAFSTLGSVDDALRIWENIIKPDTASVRIALEACAVGARACTAVKIVQAARRRLFNCPLDRACWQALLECLCRAGDIDGAARLLCMQMGRENEPEPDVVAARMVLTYAHAEGLAVPTAERIKQFLPHVYAQIPQEFLNSLIGPSPTATAGDERVPASATLHDDSTSEISRPNQHSQPTPVFRVAALEKL</sequence>